<dbReference type="Proteomes" id="UP001197770">
    <property type="component" value="Unassembled WGS sequence"/>
</dbReference>
<organism evidence="1 2">
    <name type="scientific">Leeuwenhoekiella parthenopeia</name>
    <dbReference type="NCBI Taxonomy" id="2890320"/>
    <lineage>
        <taxon>Bacteria</taxon>
        <taxon>Pseudomonadati</taxon>
        <taxon>Bacteroidota</taxon>
        <taxon>Flavobacteriia</taxon>
        <taxon>Flavobacteriales</taxon>
        <taxon>Flavobacteriaceae</taxon>
        <taxon>Leeuwenhoekiella</taxon>
    </lineage>
</organism>
<evidence type="ECO:0000313" key="2">
    <source>
        <dbReference type="Proteomes" id="UP001197770"/>
    </source>
</evidence>
<accession>A0ABS8GT76</accession>
<gene>
    <name evidence="1" type="ORF">LLW17_08965</name>
</gene>
<dbReference type="RefSeq" id="WP_228229918.1">
    <property type="nucleotide sequence ID" value="NZ_JAJGMW010000010.1"/>
</dbReference>
<evidence type="ECO:0000313" key="1">
    <source>
        <dbReference type="EMBL" id="MCC4212845.1"/>
    </source>
</evidence>
<keyword evidence="2" id="KW-1185">Reference proteome</keyword>
<protein>
    <submittedName>
        <fullName evidence="1">Uncharacterized protein</fullName>
    </submittedName>
</protein>
<dbReference type="EMBL" id="JAJGMW010000010">
    <property type="protein sequence ID" value="MCC4212845.1"/>
    <property type="molecule type" value="Genomic_DNA"/>
</dbReference>
<sequence length="57" mass="6460">MGVSDWQLGFGKKDFKKWSKAVAGLDNRSIFAPQKSGIKNGFTFIKRLQKINLKKVC</sequence>
<comment type="caution">
    <text evidence="1">The sequence shown here is derived from an EMBL/GenBank/DDBJ whole genome shotgun (WGS) entry which is preliminary data.</text>
</comment>
<proteinExistence type="predicted"/>
<reference evidence="1 2" key="1">
    <citation type="submission" date="2021-11" db="EMBL/GenBank/DDBJ databases">
        <title>Seasonal and diel survey of microbial diversity of the Tyrrhenian coast.</title>
        <authorList>
            <person name="Gattoni G."/>
            <person name="Corral P."/>
        </authorList>
    </citation>
    <scope>NUCLEOTIDE SEQUENCE [LARGE SCALE GENOMIC DNA]</scope>
    <source>
        <strain evidence="1 2">Mr9</strain>
    </source>
</reference>
<name>A0ABS8GT76_9FLAO</name>